<reference evidence="2" key="1">
    <citation type="submission" date="2023-07" db="EMBL/GenBank/DDBJ databases">
        <authorList>
            <consortium name="CYATHOMIX"/>
        </authorList>
    </citation>
    <scope>NUCLEOTIDE SEQUENCE</scope>
    <source>
        <strain evidence="2">N/A</strain>
    </source>
</reference>
<comment type="caution">
    <text evidence="2">The sequence shown here is derived from an EMBL/GenBank/DDBJ whole genome shotgun (WGS) entry which is preliminary data.</text>
</comment>
<keyword evidence="1" id="KW-0732">Signal</keyword>
<feature type="chain" id="PRO_5041459412" description="Secreted protein" evidence="1">
    <location>
        <begin position="20"/>
        <end position="68"/>
    </location>
</feature>
<dbReference type="EMBL" id="CATQJL010000223">
    <property type="protein sequence ID" value="CAJ0598128.1"/>
    <property type="molecule type" value="Genomic_DNA"/>
</dbReference>
<dbReference type="Proteomes" id="UP001176961">
    <property type="component" value="Unassembled WGS sequence"/>
</dbReference>
<proteinExistence type="predicted"/>
<evidence type="ECO:0000313" key="3">
    <source>
        <dbReference type="Proteomes" id="UP001176961"/>
    </source>
</evidence>
<feature type="signal peptide" evidence="1">
    <location>
        <begin position="1"/>
        <end position="19"/>
    </location>
</feature>
<keyword evidence="3" id="KW-1185">Reference proteome</keyword>
<name>A0AA36M4R2_CYLNA</name>
<accession>A0AA36M4R2</accession>
<organism evidence="2 3">
    <name type="scientific">Cylicocyclus nassatus</name>
    <name type="common">Nematode worm</name>
    <dbReference type="NCBI Taxonomy" id="53992"/>
    <lineage>
        <taxon>Eukaryota</taxon>
        <taxon>Metazoa</taxon>
        <taxon>Ecdysozoa</taxon>
        <taxon>Nematoda</taxon>
        <taxon>Chromadorea</taxon>
        <taxon>Rhabditida</taxon>
        <taxon>Rhabditina</taxon>
        <taxon>Rhabditomorpha</taxon>
        <taxon>Strongyloidea</taxon>
        <taxon>Strongylidae</taxon>
        <taxon>Cylicocyclus</taxon>
    </lineage>
</organism>
<dbReference type="AlphaFoldDB" id="A0AA36M4R2"/>
<sequence>MASPYTLIAFLVVFAHVLPTSLRSSISIRLWSRISLWLRSSQSSSVLYTKVYLTVFNVHAIWQRANCS</sequence>
<evidence type="ECO:0008006" key="4">
    <source>
        <dbReference type="Google" id="ProtNLM"/>
    </source>
</evidence>
<gene>
    <name evidence="2" type="ORF">CYNAS_LOCUS10111</name>
</gene>
<protein>
    <recommendedName>
        <fullName evidence="4">Secreted protein</fullName>
    </recommendedName>
</protein>
<evidence type="ECO:0000256" key="1">
    <source>
        <dbReference type="SAM" id="SignalP"/>
    </source>
</evidence>
<evidence type="ECO:0000313" key="2">
    <source>
        <dbReference type="EMBL" id="CAJ0598128.1"/>
    </source>
</evidence>